<feature type="compositionally biased region" description="Low complexity" evidence="1">
    <location>
        <begin position="20"/>
        <end position="36"/>
    </location>
</feature>
<sequence length="984" mass="108225">MPPLRRPPRPLSPNPPSRPGPSHSSPKASPKAFASSRGTLLSATASVQGSRRKDRITAKSLEKKLDSPLTPDESKQQKDQQPSLPVASHPLCLDCEVHVSAHIARAKELVASKSYAGAVCELTWSVERCRVLKERLVRGVMERSPGRQKRTSNALLKSLGIPGDEPQTPAAPATAAPASPGEPQMPLAGDSPITSPNLPSNLIDLCAYSFYKRGMCYFHLQSFHHSCQDASVALQIAPLHPLASRFLLLKGLSLSSLRQHADAAATFLLGLELAPSDAALSQNFRSSVLACRRQYHSYSSRSSLSTSKSSSRVAPTGAYDVAGSSLPNNPTQARRRLAKPVRGARDRQANTVVKRVCGFLSLGDIWVEELTFWAGYNVYLSKTELKDETYQVLLSYKPLLQGLFLKFSDSASPTDYVSIGESTGGQNRRNSSGSGSGTIERRVSMKDAAKRIILVRRTSQTSSDKKKSSTTNGLEPATNAAFKRVQAIARLQEQARLHGAHKPLNLSRCMSGMQFLKAAKEIGLINAGFGYAKALEVLVQVTRKVHLHEVHVSKHHHHHGHHSGGGRPENIRMGRGSPDHDDEEEDSSEDSSSQNGKDEEDNSSLSESDSCSSFDSDSDNDDWDDDDRPLSELYVWGDEELTEVRANYFASMHNLLFTQFVEAMLRLILKRYKPVVPKPVLNAWRASTEDYQEARSKYDDGSSDMGDDFSRDGSDISSFGGPNSPTRRGSVSRRASFARRYSNASSATGDGSPSGRVSIVSNTATDVMSRGGAAGRRDSNARSIENDGRRRSSFVAAQGGATYVSAAGTSGEHLFSNSRADESNVLQLASASVRLKYAFETHLWPTSSGQRSTQVATKKPASQMVIEKHRTRLEKIFRHFCCEHEEKERLEFGELIYFLISLQLVDSRLGAFTAGNLCISTLCYLGCRRHDLISFEEFTNVIVNIAEYKTYDGMCEKKERLNMFLQNELYVKVAMFTELDTTLW</sequence>
<evidence type="ECO:0000313" key="3">
    <source>
        <dbReference type="Proteomes" id="UP001165060"/>
    </source>
</evidence>
<dbReference type="SUPFAM" id="SSF48452">
    <property type="entry name" value="TPR-like"/>
    <property type="match status" value="1"/>
</dbReference>
<gene>
    <name evidence="2" type="ORF">TeGR_g14186</name>
</gene>
<proteinExistence type="predicted"/>
<comment type="caution">
    <text evidence="2">The sequence shown here is derived from an EMBL/GenBank/DDBJ whole genome shotgun (WGS) entry which is preliminary data.</text>
</comment>
<dbReference type="Gene3D" id="1.25.40.10">
    <property type="entry name" value="Tetratricopeptide repeat domain"/>
    <property type="match status" value="1"/>
</dbReference>
<accession>A0ABQ6MMW5</accession>
<evidence type="ECO:0000256" key="1">
    <source>
        <dbReference type="SAM" id="MobiDB-lite"/>
    </source>
</evidence>
<dbReference type="InterPro" id="IPR011990">
    <property type="entry name" value="TPR-like_helical_dom_sf"/>
</dbReference>
<feature type="region of interest" description="Disordered" evidence="1">
    <location>
        <begin position="418"/>
        <end position="440"/>
    </location>
</feature>
<feature type="compositionally biased region" description="Low complexity" evidence="1">
    <location>
        <begin position="424"/>
        <end position="433"/>
    </location>
</feature>
<reference evidence="2 3" key="1">
    <citation type="journal article" date="2023" name="Commun. Biol.">
        <title>Genome analysis of Parmales, the sister group of diatoms, reveals the evolutionary specialization of diatoms from phago-mixotrophs to photoautotrophs.</title>
        <authorList>
            <person name="Ban H."/>
            <person name="Sato S."/>
            <person name="Yoshikawa S."/>
            <person name="Yamada K."/>
            <person name="Nakamura Y."/>
            <person name="Ichinomiya M."/>
            <person name="Sato N."/>
            <person name="Blanc-Mathieu R."/>
            <person name="Endo H."/>
            <person name="Kuwata A."/>
            <person name="Ogata H."/>
        </authorList>
    </citation>
    <scope>NUCLEOTIDE SEQUENCE [LARGE SCALE GENOMIC DNA]</scope>
</reference>
<feature type="compositionally biased region" description="Polar residues" evidence="1">
    <location>
        <begin position="742"/>
        <end position="751"/>
    </location>
</feature>
<feature type="compositionally biased region" description="Low complexity" evidence="1">
    <location>
        <begin position="603"/>
        <end position="615"/>
    </location>
</feature>
<feature type="region of interest" description="Disordered" evidence="1">
    <location>
        <begin position="458"/>
        <end position="478"/>
    </location>
</feature>
<feature type="compositionally biased region" description="Polar residues" evidence="1">
    <location>
        <begin position="37"/>
        <end position="49"/>
    </location>
</feature>
<feature type="region of interest" description="Disordered" evidence="1">
    <location>
        <begin position="301"/>
        <end position="344"/>
    </location>
</feature>
<organism evidence="2 3">
    <name type="scientific">Tetraparma gracilis</name>
    <dbReference type="NCBI Taxonomy" id="2962635"/>
    <lineage>
        <taxon>Eukaryota</taxon>
        <taxon>Sar</taxon>
        <taxon>Stramenopiles</taxon>
        <taxon>Ochrophyta</taxon>
        <taxon>Bolidophyceae</taxon>
        <taxon>Parmales</taxon>
        <taxon>Triparmaceae</taxon>
        <taxon>Tetraparma</taxon>
    </lineage>
</organism>
<feature type="compositionally biased region" description="Acidic residues" evidence="1">
    <location>
        <begin position="580"/>
        <end position="589"/>
    </location>
</feature>
<name>A0ABQ6MMW5_9STRA</name>
<feature type="region of interest" description="Disordered" evidence="1">
    <location>
        <begin position="552"/>
        <end position="626"/>
    </location>
</feature>
<feature type="compositionally biased region" description="Pro residues" evidence="1">
    <location>
        <begin position="1"/>
        <end position="19"/>
    </location>
</feature>
<feature type="region of interest" description="Disordered" evidence="1">
    <location>
        <begin position="691"/>
        <end position="791"/>
    </location>
</feature>
<feature type="compositionally biased region" description="Low complexity" evidence="1">
    <location>
        <begin position="301"/>
        <end position="311"/>
    </location>
</feature>
<dbReference type="Proteomes" id="UP001165060">
    <property type="component" value="Unassembled WGS sequence"/>
</dbReference>
<dbReference type="EMBL" id="BRYB01003002">
    <property type="protein sequence ID" value="GMI28859.1"/>
    <property type="molecule type" value="Genomic_DNA"/>
</dbReference>
<feature type="region of interest" description="Disordered" evidence="1">
    <location>
        <begin position="158"/>
        <end position="193"/>
    </location>
</feature>
<feature type="compositionally biased region" description="Basic and acidic residues" evidence="1">
    <location>
        <begin position="775"/>
        <end position="790"/>
    </location>
</feature>
<feature type="compositionally biased region" description="Acidic residues" evidence="1">
    <location>
        <begin position="616"/>
        <end position="626"/>
    </location>
</feature>
<protein>
    <submittedName>
        <fullName evidence="2">Uncharacterized protein</fullName>
    </submittedName>
</protein>
<feature type="compositionally biased region" description="Low complexity" evidence="1">
    <location>
        <begin position="168"/>
        <end position="178"/>
    </location>
</feature>
<feature type="compositionally biased region" description="Basic and acidic residues" evidence="1">
    <location>
        <begin position="55"/>
        <end position="78"/>
    </location>
</feature>
<feature type="compositionally biased region" description="Polar residues" evidence="1">
    <location>
        <begin position="716"/>
        <end position="729"/>
    </location>
</feature>
<evidence type="ECO:0000313" key="2">
    <source>
        <dbReference type="EMBL" id="GMI28859.1"/>
    </source>
</evidence>
<feature type="compositionally biased region" description="Basic residues" evidence="1">
    <location>
        <begin position="553"/>
        <end position="564"/>
    </location>
</feature>
<keyword evidence="3" id="KW-1185">Reference proteome</keyword>
<feature type="region of interest" description="Disordered" evidence="1">
    <location>
        <begin position="1"/>
        <end position="85"/>
    </location>
</feature>